<evidence type="ECO:0000313" key="1">
    <source>
        <dbReference type="EMBL" id="CAL8119655.1"/>
    </source>
</evidence>
<reference evidence="1 2" key="1">
    <citation type="submission" date="2024-08" db="EMBL/GenBank/DDBJ databases">
        <authorList>
            <person name="Cucini C."/>
            <person name="Frati F."/>
        </authorList>
    </citation>
    <scope>NUCLEOTIDE SEQUENCE [LARGE SCALE GENOMIC DNA]</scope>
</reference>
<dbReference type="Proteomes" id="UP001642540">
    <property type="component" value="Unassembled WGS sequence"/>
</dbReference>
<evidence type="ECO:0000313" key="2">
    <source>
        <dbReference type="Proteomes" id="UP001642540"/>
    </source>
</evidence>
<dbReference type="EMBL" id="CAXLJM020000061">
    <property type="protein sequence ID" value="CAL8119655.1"/>
    <property type="molecule type" value="Genomic_DNA"/>
</dbReference>
<proteinExistence type="predicted"/>
<name>A0ABP1R538_9HEXA</name>
<sequence>MKDSRKKYAHWLSHRTVWSESLSTSFRHFKVALTIPLGSPSSSEFKCSHGFEFGSTNHKDVLTFLISTCEYVEGNDCSLLASTRE</sequence>
<comment type="caution">
    <text evidence="1">The sequence shown here is derived from an EMBL/GenBank/DDBJ whole genome shotgun (WGS) entry which is preliminary data.</text>
</comment>
<protein>
    <submittedName>
        <fullName evidence="1">Uncharacterized protein</fullName>
    </submittedName>
</protein>
<organism evidence="1 2">
    <name type="scientific">Orchesella dallaii</name>
    <dbReference type="NCBI Taxonomy" id="48710"/>
    <lineage>
        <taxon>Eukaryota</taxon>
        <taxon>Metazoa</taxon>
        <taxon>Ecdysozoa</taxon>
        <taxon>Arthropoda</taxon>
        <taxon>Hexapoda</taxon>
        <taxon>Collembola</taxon>
        <taxon>Entomobryomorpha</taxon>
        <taxon>Entomobryoidea</taxon>
        <taxon>Orchesellidae</taxon>
        <taxon>Orchesellinae</taxon>
        <taxon>Orchesella</taxon>
    </lineage>
</organism>
<accession>A0ABP1R538</accession>
<keyword evidence="2" id="KW-1185">Reference proteome</keyword>
<gene>
    <name evidence="1" type="ORF">ODALV1_LOCUS18656</name>
</gene>